<evidence type="ECO:0000313" key="3">
    <source>
        <dbReference type="EMBL" id="CEJ05986.1"/>
    </source>
</evidence>
<proteinExistence type="predicted"/>
<dbReference type="InterPro" id="IPR029068">
    <property type="entry name" value="Glyas_Bleomycin-R_OHBP_Dase"/>
</dbReference>
<sequence length="135" mass="15566">MELRFGGLGIFVKDLKTLVEFYGNVFSVNIDWDGNDPYAQFEHAGIRFMMYERKELAQYLGTEISYPNGINGTFELAIDLPDFADVDKEFERVLHYGARPVVYPRNEPWGMRTSYVLDPEDNLIEIGSWGKGKLE</sequence>
<dbReference type="EMBL" id="CDGJ01000008">
    <property type="protein sequence ID" value="CEJ05986.1"/>
    <property type="molecule type" value="Genomic_DNA"/>
</dbReference>
<dbReference type="Gene3D" id="3.10.180.10">
    <property type="entry name" value="2,3-Dihydroxybiphenyl 1,2-Dioxygenase, domain 1"/>
    <property type="match status" value="1"/>
</dbReference>
<dbReference type="AlphaFoldDB" id="A0A8S0X3D8"/>
<dbReference type="SUPFAM" id="SSF54593">
    <property type="entry name" value="Glyoxalase/Bleomycin resistance protein/Dihydroxybiphenyl dioxygenase"/>
    <property type="match status" value="1"/>
</dbReference>
<dbReference type="KEGG" id="aacx:DEACI_0649"/>
<organism evidence="2">
    <name type="scientific">Acididesulfobacillus acetoxydans</name>
    <dbReference type="NCBI Taxonomy" id="1561005"/>
    <lineage>
        <taxon>Bacteria</taxon>
        <taxon>Bacillati</taxon>
        <taxon>Bacillota</taxon>
        <taxon>Clostridia</taxon>
        <taxon>Eubacteriales</taxon>
        <taxon>Peptococcaceae</taxon>
        <taxon>Acididesulfobacillus</taxon>
    </lineage>
</organism>
<dbReference type="InterPro" id="IPR037523">
    <property type="entry name" value="VOC_core"/>
</dbReference>
<evidence type="ECO:0000259" key="1">
    <source>
        <dbReference type="PROSITE" id="PS51819"/>
    </source>
</evidence>
<dbReference type="Proteomes" id="UP001071230">
    <property type="component" value="Unassembled WGS sequence"/>
</dbReference>
<dbReference type="Pfam" id="PF00903">
    <property type="entry name" value="Glyoxalase"/>
    <property type="match status" value="1"/>
</dbReference>
<name>A0A8S0X3D8_9FIRM</name>
<accession>A0A8S0X3D8</accession>
<gene>
    <name evidence="3" type="ORF">DEACI_0406</name>
    <name evidence="2" type="ORF">DEACI_0649</name>
</gene>
<evidence type="ECO:0000313" key="2">
    <source>
        <dbReference type="EMBL" id="CAA7600000.1"/>
    </source>
</evidence>
<keyword evidence="4" id="KW-1185">Reference proteome</keyword>
<reference evidence="2" key="2">
    <citation type="submission" date="2020-01" db="EMBL/GenBank/DDBJ databases">
        <authorList>
            <person name="Hornung B."/>
        </authorList>
    </citation>
    <scope>NUCLEOTIDE SEQUENCE</scope>
    <source>
        <strain evidence="2">PacBioINE</strain>
    </source>
</reference>
<dbReference type="PROSITE" id="PS51819">
    <property type="entry name" value="VOC"/>
    <property type="match status" value="1"/>
</dbReference>
<dbReference type="InterPro" id="IPR004360">
    <property type="entry name" value="Glyas_Fos-R_dOase_dom"/>
</dbReference>
<feature type="domain" description="VOC" evidence="1">
    <location>
        <begin position="4"/>
        <end position="129"/>
    </location>
</feature>
<protein>
    <submittedName>
        <fullName evidence="2">Glyoxalase-like domain protein</fullName>
    </submittedName>
    <submittedName>
        <fullName evidence="3">Lactoylglutathione lyase-like lyase</fullName>
    </submittedName>
</protein>
<dbReference type="Proteomes" id="UP000836597">
    <property type="component" value="Chromosome"/>
</dbReference>
<evidence type="ECO:0000313" key="4">
    <source>
        <dbReference type="Proteomes" id="UP001071230"/>
    </source>
</evidence>
<dbReference type="RefSeq" id="WP_240983737.1">
    <property type="nucleotide sequence ID" value="NZ_CDGJ01000008.1"/>
</dbReference>
<reference evidence="3" key="1">
    <citation type="submission" date="2014-11" db="EMBL/GenBank/DDBJ databases">
        <authorList>
            <person name="Hornung B.V."/>
        </authorList>
    </citation>
    <scope>NUCLEOTIDE SEQUENCE</scope>
    <source>
        <strain evidence="3">INE</strain>
    </source>
</reference>
<dbReference type="EMBL" id="LR746496">
    <property type="protein sequence ID" value="CAA7600000.1"/>
    <property type="molecule type" value="Genomic_DNA"/>
</dbReference>